<sequence>MAIVTSPTSPPTPSPTASASALTSSDVSMAAGGIVAGAQGAFPAGLDRKRGKACRFYGTVAGCRAGQSCPFSHDESQRASRKTPAARPDSVASDSSSNPQSNMPLTTSRAQAITKPVPSSRVVTKPIPQAQAEDPREFQIGQIRRRFKPRERKSEDGGTILEFDLKPSDPDFPFEMTALACLLVVPQGYPEESPSLRIRNSDIPRGFTINVERGFDGLVEARTKSMTLLALMGALDKNLEAFLSEKKAETIKLVANADKRHLENLPVRAVNHEAVSSTSKGKAVQTPKPVQAPRPAPVYYSKVQKEEAQAKRNSETRQLEARLGRLPLYKRSGDGIAYTLPIEPRKRGELPVPLRSIKTIVLFVPLLYPLQNCRIMLEGVKSEDAKATEAAFEERAKREKETTLMGHVNFMAQNMHVLAKTPLKVPVADKPVVQEPEPVEAVEAEEAPVVAGVVDEERSHIFHIPRPPEWAIEGEAESEESDGSDYSYDSEDFEGGPTDEEGEGEQETLEPLDTTERGTALSFPFLEIYGIELLETTVLNLTIKCERCRDTTDITGLRNGVKKTESCRKCATVLGVTFRRDLIHTNAIRAGFLDLEGCVPVDMLPSTFLPTCSTCSEPFPAPGIVAHAANTITINCRHCHASMTLKLTAPKFLRITSAAMPASGPRRKRDMLHLHPGEALPLNGRCTHYAKSYRWFRFSCCNKVYACDRCHDEKEEHPNERAERMVCGWCSREQAFRKEDCRFCGRGLVRKRGGGFWEGGKGTRDKAAMSRKDPRKYKRRGGGALAKKKD</sequence>
<keyword evidence="2 4" id="KW-0863">Zinc-finger</keyword>
<protein>
    <recommendedName>
        <fullName evidence="11">CHY-type domain-containing protein</fullName>
    </recommendedName>
</protein>
<evidence type="ECO:0000256" key="4">
    <source>
        <dbReference type="PROSITE-ProRule" id="PRU00601"/>
    </source>
</evidence>
<keyword evidence="10" id="KW-1185">Reference proteome</keyword>
<keyword evidence="3 5" id="KW-0862">Zinc</keyword>
<feature type="zinc finger region" description="C3H1-type" evidence="5">
    <location>
        <begin position="48"/>
        <end position="76"/>
    </location>
</feature>
<feature type="region of interest" description="Disordered" evidence="6">
    <location>
        <begin position="1"/>
        <end position="23"/>
    </location>
</feature>
<evidence type="ECO:0000256" key="5">
    <source>
        <dbReference type="PROSITE-ProRule" id="PRU00723"/>
    </source>
</evidence>
<feature type="region of interest" description="Disordered" evidence="6">
    <location>
        <begin position="468"/>
        <end position="516"/>
    </location>
</feature>
<accession>A0A1B8GPJ8</accession>
<dbReference type="GO" id="GO:0008270">
    <property type="term" value="F:zinc ion binding"/>
    <property type="evidence" value="ECO:0007669"/>
    <property type="project" value="UniProtKB-KW"/>
</dbReference>
<evidence type="ECO:0000259" key="8">
    <source>
        <dbReference type="PROSITE" id="PS51266"/>
    </source>
</evidence>
<dbReference type="GeneID" id="28838380"/>
<feature type="domain" description="CHY-type" evidence="8">
    <location>
        <begin position="679"/>
        <end position="746"/>
    </location>
</feature>
<evidence type="ECO:0000256" key="2">
    <source>
        <dbReference type="ARBA" id="ARBA00022771"/>
    </source>
</evidence>
<feature type="region of interest" description="Disordered" evidence="6">
    <location>
        <begin position="67"/>
        <end position="134"/>
    </location>
</feature>
<dbReference type="EMBL" id="KV460220">
    <property type="protein sequence ID" value="OBT97742.2"/>
    <property type="molecule type" value="Genomic_DNA"/>
</dbReference>
<feature type="domain" description="C3H1-type" evidence="7">
    <location>
        <begin position="48"/>
        <end position="76"/>
    </location>
</feature>
<feature type="compositionally biased region" description="Polar residues" evidence="6">
    <location>
        <begin position="92"/>
        <end position="111"/>
    </location>
</feature>
<dbReference type="Pfam" id="PF05495">
    <property type="entry name" value="zf-CHY"/>
    <property type="match status" value="1"/>
</dbReference>
<dbReference type="PROSITE" id="PS50103">
    <property type="entry name" value="ZF_C3H1"/>
    <property type="match status" value="1"/>
</dbReference>
<dbReference type="STRING" id="342668.A0A1B8GPJ8"/>
<feature type="region of interest" description="Disordered" evidence="6">
    <location>
        <begin position="276"/>
        <end position="295"/>
    </location>
</feature>
<evidence type="ECO:0000256" key="6">
    <source>
        <dbReference type="SAM" id="MobiDB-lite"/>
    </source>
</evidence>
<dbReference type="PROSITE" id="PS51266">
    <property type="entry name" value="ZF_CHY"/>
    <property type="match status" value="1"/>
</dbReference>
<reference evidence="10" key="2">
    <citation type="journal article" date="2018" name="Nat. Commun.">
        <title>Extreme sensitivity to ultraviolet light in the fungal pathogen causing white-nose syndrome of bats.</title>
        <authorList>
            <person name="Palmer J.M."/>
            <person name="Drees K.P."/>
            <person name="Foster J.T."/>
            <person name="Lindner D.L."/>
        </authorList>
    </citation>
    <scope>NUCLEOTIDE SEQUENCE [LARGE SCALE GENOMIC DNA]</scope>
    <source>
        <strain evidence="10">UAMH 10579</strain>
    </source>
</reference>
<proteinExistence type="predicted"/>
<name>A0A1B8GPJ8_9PEZI</name>
<reference evidence="9 10" key="1">
    <citation type="submission" date="2016-03" db="EMBL/GenBank/DDBJ databases">
        <title>Comparative genomics of Pseudogymnoascus destructans, the fungus causing white-nose syndrome of bats.</title>
        <authorList>
            <person name="Palmer J.M."/>
            <person name="Drees K.P."/>
            <person name="Foster J.T."/>
            <person name="Lindner D.L."/>
        </authorList>
    </citation>
    <scope>NUCLEOTIDE SEQUENCE [LARGE SCALE GENOMIC DNA]</scope>
    <source>
        <strain evidence="9 10">UAMH 10579</strain>
    </source>
</reference>
<evidence type="ECO:0000313" key="10">
    <source>
        <dbReference type="Proteomes" id="UP000091956"/>
    </source>
</evidence>
<feature type="compositionally biased region" description="Acidic residues" evidence="6">
    <location>
        <begin position="472"/>
        <end position="510"/>
    </location>
</feature>
<evidence type="ECO:0008006" key="11">
    <source>
        <dbReference type="Google" id="ProtNLM"/>
    </source>
</evidence>
<feature type="region of interest" description="Disordered" evidence="6">
    <location>
        <begin position="759"/>
        <end position="790"/>
    </location>
</feature>
<dbReference type="RefSeq" id="XP_018131475.2">
    <property type="nucleotide sequence ID" value="XM_018274460.2"/>
</dbReference>
<evidence type="ECO:0000256" key="3">
    <source>
        <dbReference type="ARBA" id="ARBA00022833"/>
    </source>
</evidence>
<evidence type="ECO:0000259" key="7">
    <source>
        <dbReference type="PROSITE" id="PS50103"/>
    </source>
</evidence>
<dbReference type="AlphaFoldDB" id="A0A1B8GPJ8"/>
<dbReference type="InterPro" id="IPR037274">
    <property type="entry name" value="Znf_CHY_sf"/>
</dbReference>
<keyword evidence="1 5" id="KW-0479">Metal-binding</keyword>
<feature type="compositionally biased region" description="Basic and acidic residues" evidence="6">
    <location>
        <begin position="761"/>
        <end position="772"/>
    </location>
</feature>
<organism evidence="9 10">
    <name type="scientific">Pseudogymnoascus verrucosus</name>
    <dbReference type="NCBI Taxonomy" id="342668"/>
    <lineage>
        <taxon>Eukaryota</taxon>
        <taxon>Fungi</taxon>
        <taxon>Dikarya</taxon>
        <taxon>Ascomycota</taxon>
        <taxon>Pezizomycotina</taxon>
        <taxon>Leotiomycetes</taxon>
        <taxon>Thelebolales</taxon>
        <taxon>Thelebolaceae</taxon>
        <taxon>Pseudogymnoascus</taxon>
    </lineage>
</organism>
<gene>
    <name evidence="9" type="ORF">VE01_04994</name>
</gene>
<evidence type="ECO:0000256" key="1">
    <source>
        <dbReference type="ARBA" id="ARBA00022723"/>
    </source>
</evidence>
<feature type="compositionally biased region" description="Basic residues" evidence="6">
    <location>
        <begin position="773"/>
        <end position="790"/>
    </location>
</feature>
<dbReference type="SUPFAM" id="SSF161219">
    <property type="entry name" value="CHY zinc finger-like"/>
    <property type="match status" value="1"/>
</dbReference>
<dbReference type="InterPro" id="IPR008913">
    <property type="entry name" value="Znf_CHY"/>
</dbReference>
<evidence type="ECO:0000313" key="9">
    <source>
        <dbReference type="EMBL" id="OBT97742.2"/>
    </source>
</evidence>
<dbReference type="InterPro" id="IPR000571">
    <property type="entry name" value="Znf_CCCH"/>
</dbReference>
<dbReference type="Proteomes" id="UP000091956">
    <property type="component" value="Unassembled WGS sequence"/>
</dbReference>